<dbReference type="RefSeq" id="WP_114004322.1">
    <property type="nucleotide sequence ID" value="NZ_QGDC01000003.1"/>
</dbReference>
<dbReference type="InterPro" id="IPR007085">
    <property type="entry name" value="DNA/pantothenate-metab_flavo_C"/>
</dbReference>
<evidence type="ECO:0000256" key="1">
    <source>
        <dbReference type="ARBA" id="ARBA00022793"/>
    </source>
</evidence>
<comment type="catalytic activity">
    <reaction evidence="3 4">
        <text>(R)-4'-phosphopantothenate + L-cysteine + CTP = N-[(R)-4-phosphopantothenoyl]-L-cysteine + CMP + diphosphate + H(+)</text>
        <dbReference type="Rhea" id="RHEA:19397"/>
        <dbReference type="ChEBI" id="CHEBI:10986"/>
        <dbReference type="ChEBI" id="CHEBI:15378"/>
        <dbReference type="ChEBI" id="CHEBI:33019"/>
        <dbReference type="ChEBI" id="CHEBI:35235"/>
        <dbReference type="ChEBI" id="CHEBI:37563"/>
        <dbReference type="ChEBI" id="CHEBI:59458"/>
        <dbReference type="ChEBI" id="CHEBI:60377"/>
        <dbReference type="EC" id="6.3.2.5"/>
    </reaction>
</comment>
<feature type="binding site" evidence="3">
    <location>
        <position position="279"/>
    </location>
    <ligand>
        <name>CTP</name>
        <dbReference type="ChEBI" id="CHEBI:37563"/>
    </ligand>
</feature>
<keyword evidence="3 4" id="KW-0285">Flavoprotein</keyword>
<dbReference type="EC" id="4.1.1.36" evidence="3"/>
<comment type="caution">
    <text evidence="7">The sequence shown here is derived from an EMBL/GenBank/DDBJ whole genome shotgun (WGS) entry which is preliminary data.</text>
</comment>
<keyword evidence="3" id="KW-0511">Multifunctional enzyme</keyword>
<keyword evidence="3 4" id="KW-0436">Ligase</keyword>
<dbReference type="Gene3D" id="3.40.50.10300">
    <property type="entry name" value="CoaB-like"/>
    <property type="match status" value="1"/>
</dbReference>
<comment type="function">
    <text evidence="3">Catalyzes two sequential steps in the biosynthesis of coenzyme A. In the first step cysteine is conjugated to 4'-phosphopantothenate to form 4-phosphopantothenoylcysteine. In the second step the latter compound is decarboxylated to form 4'-phosphopantotheine.</text>
</comment>
<comment type="catalytic activity">
    <reaction evidence="3 4">
        <text>N-[(R)-4-phosphopantothenoyl]-L-cysteine + H(+) = (R)-4'-phosphopantetheine + CO2</text>
        <dbReference type="Rhea" id="RHEA:16793"/>
        <dbReference type="ChEBI" id="CHEBI:15378"/>
        <dbReference type="ChEBI" id="CHEBI:16526"/>
        <dbReference type="ChEBI" id="CHEBI:59458"/>
        <dbReference type="ChEBI" id="CHEBI:61723"/>
        <dbReference type="EC" id="4.1.1.36"/>
    </reaction>
</comment>
<dbReference type="GO" id="GO:0004633">
    <property type="term" value="F:phosphopantothenoylcysteine decarboxylase activity"/>
    <property type="evidence" value="ECO:0007669"/>
    <property type="project" value="UniProtKB-UniRule"/>
</dbReference>
<dbReference type="PANTHER" id="PTHR14359">
    <property type="entry name" value="HOMO-OLIGOMERIC FLAVIN CONTAINING CYS DECARBOXYLASE FAMILY"/>
    <property type="match status" value="1"/>
</dbReference>
<comment type="similarity">
    <text evidence="3 4">In the C-terminal section; belongs to the PPC synthetase family.</text>
</comment>
<dbReference type="EC" id="6.3.2.5" evidence="3"/>
<dbReference type="OrthoDB" id="9802554at2"/>
<evidence type="ECO:0000259" key="6">
    <source>
        <dbReference type="Pfam" id="PF04127"/>
    </source>
</evidence>
<keyword evidence="8" id="KW-1185">Reference proteome</keyword>
<feature type="region of interest" description="Phosphopantothenoylcysteine decarboxylase" evidence="3">
    <location>
        <begin position="1"/>
        <end position="189"/>
    </location>
</feature>
<evidence type="ECO:0000256" key="2">
    <source>
        <dbReference type="ARBA" id="ARBA00023239"/>
    </source>
</evidence>
<dbReference type="GO" id="GO:0004632">
    <property type="term" value="F:phosphopantothenate--cysteine ligase activity"/>
    <property type="evidence" value="ECO:0007669"/>
    <property type="project" value="UniProtKB-UniRule"/>
</dbReference>
<dbReference type="HAMAP" id="MF_02225">
    <property type="entry name" value="CoaBC"/>
    <property type="match status" value="1"/>
</dbReference>
<dbReference type="Gene3D" id="3.40.50.1950">
    <property type="entry name" value="Flavin prenyltransferase-like"/>
    <property type="match status" value="1"/>
</dbReference>
<comment type="cofactor">
    <cofactor evidence="3">
        <name>Mg(2+)</name>
        <dbReference type="ChEBI" id="CHEBI:18420"/>
    </cofactor>
</comment>
<sequence>MLEGKNIIVGICGSIAAYKSAMLVRLLVKAGANVQVVMTPDAAEFITPLTLSTLSKNPVHINYFDRSTGEWDNHVALALWGDIFLIAPATANTLAKMANGLCDNLLTAIYLSAKCPVYFAPAMDLDMWKHPATVQNVAKLQAYGNILIPAGTGELASGLYGEGRMAEPEEIVALLSDQLKKKLPLADIKILVTAGPTFEAIDPVRFIGNHSSGKMGFAIADELAHRGADVTLIAGPTSQTLKNPAIKLVNVTTAAEMLEACTHYYPQHTACIMSAAVADYTPVTVAPQKIKKQDAVLNIELTKTTDILKTLGESKRDDQLLIGFALETEKEEEYAVEKLRKKNLDLIILNSMNDEGAGFKGDTNKITIIDKHLQKTIFTLKTKTEVARDICEKVIQLLNP</sequence>
<comment type="pathway">
    <text evidence="3 4">Cofactor biosynthesis; coenzyme A biosynthesis; CoA from (R)-pantothenate: step 2/5.</text>
</comment>
<evidence type="ECO:0000313" key="7">
    <source>
        <dbReference type="EMBL" id="RCH55406.1"/>
    </source>
</evidence>
<dbReference type="GO" id="GO:0071513">
    <property type="term" value="C:phosphopantothenoylcysteine decarboxylase complex"/>
    <property type="evidence" value="ECO:0007669"/>
    <property type="project" value="TreeGrafter"/>
</dbReference>
<dbReference type="Pfam" id="PF04127">
    <property type="entry name" value="DFP"/>
    <property type="match status" value="1"/>
</dbReference>
<keyword evidence="1 3" id="KW-0210">Decarboxylase</keyword>
<evidence type="ECO:0000313" key="8">
    <source>
        <dbReference type="Proteomes" id="UP000253209"/>
    </source>
</evidence>
<dbReference type="SUPFAM" id="SSF52507">
    <property type="entry name" value="Homo-oligomeric flavin-containing Cys decarboxylases, HFCD"/>
    <property type="match status" value="1"/>
</dbReference>
<keyword evidence="3" id="KW-0479">Metal-binding</keyword>
<dbReference type="InterPro" id="IPR003382">
    <property type="entry name" value="Flavoprotein"/>
</dbReference>
<comment type="caution">
    <text evidence="3">Lacks conserved residue(s) required for the propagation of feature annotation.</text>
</comment>
<evidence type="ECO:0000259" key="5">
    <source>
        <dbReference type="Pfam" id="PF02441"/>
    </source>
</evidence>
<dbReference type="GO" id="GO:0046872">
    <property type="term" value="F:metal ion binding"/>
    <property type="evidence" value="ECO:0007669"/>
    <property type="project" value="UniProtKB-KW"/>
</dbReference>
<comment type="cofactor">
    <cofactor evidence="3">
        <name>FMN</name>
        <dbReference type="ChEBI" id="CHEBI:58210"/>
    </cofactor>
    <text evidence="3">Binds 1 FMN per subunit.</text>
</comment>
<dbReference type="SUPFAM" id="SSF102645">
    <property type="entry name" value="CoaB-like"/>
    <property type="match status" value="1"/>
</dbReference>
<evidence type="ECO:0000256" key="3">
    <source>
        <dbReference type="HAMAP-Rule" id="MF_02225"/>
    </source>
</evidence>
<comment type="pathway">
    <text evidence="3 4">Cofactor biosynthesis; coenzyme A biosynthesis; CoA from (R)-pantothenate: step 3/5.</text>
</comment>
<dbReference type="Proteomes" id="UP000253209">
    <property type="component" value="Unassembled WGS sequence"/>
</dbReference>
<feature type="binding site" evidence="3">
    <location>
        <position position="289"/>
    </location>
    <ligand>
        <name>CTP</name>
        <dbReference type="ChEBI" id="CHEBI:37563"/>
    </ligand>
</feature>
<feature type="domain" description="Flavoprotein" evidence="5">
    <location>
        <begin position="5"/>
        <end position="178"/>
    </location>
</feature>
<proteinExistence type="inferred from homology"/>
<feature type="region of interest" description="Phosphopantothenate--cysteine ligase" evidence="3">
    <location>
        <begin position="190"/>
        <end position="400"/>
    </location>
</feature>
<dbReference type="AlphaFoldDB" id="A0A367GRD8"/>
<keyword evidence="3" id="KW-0460">Magnesium</keyword>
<dbReference type="Pfam" id="PF02441">
    <property type="entry name" value="Flavoprotein"/>
    <property type="match status" value="1"/>
</dbReference>
<evidence type="ECO:0000256" key="4">
    <source>
        <dbReference type="RuleBase" id="RU364078"/>
    </source>
</evidence>
<dbReference type="NCBIfam" id="TIGR00521">
    <property type="entry name" value="coaBC_dfp"/>
    <property type="match status" value="1"/>
</dbReference>
<dbReference type="InterPro" id="IPR036551">
    <property type="entry name" value="Flavin_trans-like"/>
</dbReference>
<keyword evidence="3 4" id="KW-0288">FMN</keyword>
<dbReference type="GO" id="GO:0015937">
    <property type="term" value="P:coenzyme A biosynthetic process"/>
    <property type="evidence" value="ECO:0007669"/>
    <property type="project" value="UniProtKB-UniRule"/>
</dbReference>
<dbReference type="UniPathway" id="UPA00241">
    <property type="reaction ID" value="UER00353"/>
</dbReference>
<dbReference type="GO" id="GO:0010181">
    <property type="term" value="F:FMN binding"/>
    <property type="evidence" value="ECO:0007669"/>
    <property type="project" value="UniProtKB-UniRule"/>
</dbReference>
<feature type="domain" description="DNA/pantothenate metabolism flavoprotein C-terminal" evidence="6">
    <location>
        <begin position="185"/>
        <end position="396"/>
    </location>
</feature>
<feature type="binding site" evidence="3">
    <location>
        <position position="342"/>
    </location>
    <ligand>
        <name>CTP</name>
        <dbReference type="ChEBI" id="CHEBI:37563"/>
    </ligand>
</feature>
<protein>
    <recommendedName>
        <fullName evidence="3">Coenzyme A biosynthesis bifunctional protein CoaBC</fullName>
    </recommendedName>
    <alternativeName>
        <fullName evidence="3">DNA/pantothenate metabolism flavoprotein</fullName>
    </alternativeName>
    <alternativeName>
        <fullName evidence="3">Phosphopantothenoylcysteine synthetase/decarboxylase</fullName>
        <shortName evidence="3">PPCS-PPCDC</shortName>
    </alternativeName>
    <domain>
        <recommendedName>
            <fullName evidence="3">Phosphopantothenoylcysteine decarboxylase</fullName>
            <shortName evidence="3">PPC decarboxylase</shortName>
            <shortName evidence="3">PPC-DC</shortName>
            <ecNumber evidence="3">4.1.1.36</ecNumber>
        </recommendedName>
        <alternativeName>
            <fullName evidence="3">CoaC</fullName>
        </alternativeName>
    </domain>
    <domain>
        <recommendedName>
            <fullName evidence="3">Phosphopantothenate--cysteine ligase</fullName>
            <ecNumber evidence="3">6.3.2.5</ecNumber>
        </recommendedName>
        <alternativeName>
            <fullName evidence="3">CoaB</fullName>
        </alternativeName>
        <alternativeName>
            <fullName evidence="3">Phosphopantothenoylcysteine synthetase</fullName>
            <shortName evidence="3">PPC synthetase</shortName>
            <shortName evidence="3">PPC-S</shortName>
        </alternativeName>
    </domain>
</protein>
<dbReference type="EMBL" id="QGDC01000003">
    <property type="protein sequence ID" value="RCH55406.1"/>
    <property type="molecule type" value="Genomic_DNA"/>
</dbReference>
<comment type="function">
    <text evidence="4">Catalyzes two steps in the biosynthesis of coenzyme A. In the first step cysteine is conjugated to 4'-phosphopantothenate to form 4-phosphopantothenoylcysteine, in the latter compound is decarboxylated to form 4'-phosphopantotheine.</text>
</comment>
<gene>
    <name evidence="3 7" type="primary">coaBC</name>
    <name evidence="7" type="ORF">DJ568_05805</name>
</gene>
<comment type="similarity">
    <text evidence="3 4">In the N-terminal section; belongs to the HFCD (homo-oligomeric flavin containing Cys decarboxylase) superfamily.</text>
</comment>
<dbReference type="InterPro" id="IPR035929">
    <property type="entry name" value="CoaB-like_sf"/>
</dbReference>
<feature type="binding site" evidence="3">
    <location>
        <position position="338"/>
    </location>
    <ligand>
        <name>CTP</name>
        <dbReference type="ChEBI" id="CHEBI:37563"/>
    </ligand>
</feature>
<name>A0A367GRD8_9SPHI</name>
<dbReference type="GO" id="GO:0015941">
    <property type="term" value="P:pantothenate catabolic process"/>
    <property type="evidence" value="ECO:0007669"/>
    <property type="project" value="InterPro"/>
</dbReference>
<reference evidence="7 8" key="1">
    <citation type="submission" date="2018-05" db="EMBL/GenBank/DDBJ databases">
        <title>Mucilaginibacter hurinus sp. nov., isolated from briquette warehouse soil.</title>
        <authorList>
            <person name="Choi L."/>
        </authorList>
    </citation>
    <scope>NUCLEOTIDE SEQUENCE [LARGE SCALE GENOMIC DNA]</scope>
    <source>
        <strain evidence="7 8">ZR32</strain>
    </source>
</reference>
<dbReference type="InterPro" id="IPR005252">
    <property type="entry name" value="CoaBC"/>
</dbReference>
<organism evidence="7 8">
    <name type="scientific">Mucilaginibacter hurinus</name>
    <dbReference type="NCBI Taxonomy" id="2201324"/>
    <lineage>
        <taxon>Bacteria</taxon>
        <taxon>Pseudomonadati</taxon>
        <taxon>Bacteroidota</taxon>
        <taxon>Sphingobacteriia</taxon>
        <taxon>Sphingobacteriales</taxon>
        <taxon>Sphingobacteriaceae</taxon>
        <taxon>Mucilaginibacter</taxon>
    </lineage>
</organism>
<accession>A0A367GRD8</accession>
<keyword evidence="2 3" id="KW-0456">Lyase</keyword>
<feature type="binding site" evidence="3">
    <location>
        <position position="324"/>
    </location>
    <ligand>
        <name>CTP</name>
        <dbReference type="ChEBI" id="CHEBI:37563"/>
    </ligand>
</feature>
<dbReference type="PANTHER" id="PTHR14359:SF6">
    <property type="entry name" value="PHOSPHOPANTOTHENOYLCYSTEINE DECARBOXYLASE"/>
    <property type="match status" value="1"/>
</dbReference>